<dbReference type="OrthoDB" id="6431089at2759"/>
<dbReference type="Gene3D" id="4.10.60.10">
    <property type="entry name" value="Zinc finger, CCHC-type"/>
    <property type="match status" value="1"/>
</dbReference>
<sequence>MRSLKPTDTDTISEYARFLILTVPNGELGNMSPFAVEKALKGIGGSPKSEKKLKSGDLLIETTSATQTKSFLIAKSILNKPLSVTIHGTLNSCRGVISEPQLLKDTESEILTGLSSQGVIAVRRIHIRRGRDLIPTKHIILTFNSTKLPTNIKAGYLNCKVRVYIPNPIRCFNCQRFGHSKTACRGKQTCSKCASVDHNTPDCNSPELLCVNCKQPRSFDSRDCP</sequence>
<organism evidence="2 3">
    <name type="scientific">Araneus ventricosus</name>
    <name type="common">Orbweaver spider</name>
    <name type="synonym">Epeira ventricosa</name>
    <dbReference type="NCBI Taxonomy" id="182803"/>
    <lineage>
        <taxon>Eukaryota</taxon>
        <taxon>Metazoa</taxon>
        <taxon>Ecdysozoa</taxon>
        <taxon>Arthropoda</taxon>
        <taxon>Chelicerata</taxon>
        <taxon>Arachnida</taxon>
        <taxon>Araneae</taxon>
        <taxon>Araneomorphae</taxon>
        <taxon>Entelegynae</taxon>
        <taxon>Araneoidea</taxon>
        <taxon>Araneidae</taxon>
        <taxon>Araneus</taxon>
    </lineage>
</organism>
<feature type="domain" description="CCHC-type" evidence="1">
    <location>
        <begin position="189"/>
        <end position="205"/>
    </location>
</feature>
<accession>A0A4Y2PFJ0</accession>
<feature type="domain" description="CCHC-type" evidence="1">
    <location>
        <begin position="170"/>
        <end position="186"/>
    </location>
</feature>
<evidence type="ECO:0000313" key="2">
    <source>
        <dbReference type="EMBL" id="GBN49753.1"/>
    </source>
</evidence>
<dbReference type="SMART" id="SM00343">
    <property type="entry name" value="ZnF_C2HC"/>
    <property type="match status" value="2"/>
</dbReference>
<dbReference type="Proteomes" id="UP000499080">
    <property type="component" value="Unassembled WGS sequence"/>
</dbReference>
<reference evidence="2 3" key="1">
    <citation type="journal article" date="2019" name="Sci. Rep.">
        <title>Orb-weaving spider Araneus ventricosus genome elucidates the spidroin gene catalogue.</title>
        <authorList>
            <person name="Kono N."/>
            <person name="Nakamura H."/>
            <person name="Ohtoshi R."/>
            <person name="Moran D.A.P."/>
            <person name="Shinohara A."/>
            <person name="Yoshida Y."/>
            <person name="Fujiwara M."/>
            <person name="Mori M."/>
            <person name="Tomita M."/>
            <person name="Arakawa K."/>
        </authorList>
    </citation>
    <scope>NUCLEOTIDE SEQUENCE [LARGE SCALE GENOMIC DNA]</scope>
</reference>
<dbReference type="GO" id="GO:0003676">
    <property type="term" value="F:nucleic acid binding"/>
    <property type="evidence" value="ECO:0007669"/>
    <property type="project" value="InterPro"/>
</dbReference>
<evidence type="ECO:0000259" key="1">
    <source>
        <dbReference type="SMART" id="SM00343"/>
    </source>
</evidence>
<dbReference type="InterPro" id="IPR001878">
    <property type="entry name" value="Znf_CCHC"/>
</dbReference>
<gene>
    <name evidence="2" type="ORF">AVEN_102056_1</name>
</gene>
<dbReference type="GO" id="GO:0008270">
    <property type="term" value="F:zinc ion binding"/>
    <property type="evidence" value="ECO:0007669"/>
    <property type="project" value="InterPro"/>
</dbReference>
<dbReference type="EMBL" id="BGPR01292875">
    <property type="protein sequence ID" value="GBN49753.1"/>
    <property type="molecule type" value="Genomic_DNA"/>
</dbReference>
<proteinExistence type="predicted"/>
<comment type="caution">
    <text evidence="2">The sequence shown here is derived from an EMBL/GenBank/DDBJ whole genome shotgun (WGS) entry which is preliminary data.</text>
</comment>
<name>A0A4Y2PFJ0_ARAVE</name>
<dbReference type="SUPFAM" id="SSF57756">
    <property type="entry name" value="Retrovirus zinc finger-like domains"/>
    <property type="match status" value="1"/>
</dbReference>
<evidence type="ECO:0000313" key="3">
    <source>
        <dbReference type="Proteomes" id="UP000499080"/>
    </source>
</evidence>
<dbReference type="InterPro" id="IPR036875">
    <property type="entry name" value="Znf_CCHC_sf"/>
</dbReference>
<dbReference type="AlphaFoldDB" id="A0A4Y2PFJ0"/>
<keyword evidence="3" id="KW-1185">Reference proteome</keyword>
<protein>
    <recommendedName>
        <fullName evidence="1">CCHC-type domain-containing protein</fullName>
    </recommendedName>
</protein>